<feature type="region of interest" description="Disordered" evidence="1">
    <location>
        <begin position="437"/>
        <end position="459"/>
    </location>
</feature>
<feature type="region of interest" description="Disordered" evidence="1">
    <location>
        <begin position="275"/>
        <end position="294"/>
    </location>
</feature>
<keyword evidence="3" id="KW-1185">Reference proteome</keyword>
<feature type="compositionally biased region" description="Basic and acidic residues" evidence="1">
    <location>
        <begin position="331"/>
        <end position="354"/>
    </location>
</feature>
<dbReference type="Gramene" id="GBG81679">
    <property type="protein sequence ID" value="GBG81679"/>
    <property type="gene ID" value="CBR_g32674"/>
</dbReference>
<feature type="compositionally biased region" description="Basic and acidic residues" evidence="1">
    <location>
        <begin position="276"/>
        <end position="288"/>
    </location>
</feature>
<evidence type="ECO:0000256" key="1">
    <source>
        <dbReference type="SAM" id="MobiDB-lite"/>
    </source>
</evidence>
<dbReference type="Proteomes" id="UP000265515">
    <property type="component" value="Unassembled WGS sequence"/>
</dbReference>
<dbReference type="EMBL" id="BFEA01000382">
    <property type="protein sequence ID" value="GBG81679.1"/>
    <property type="molecule type" value="Genomic_DNA"/>
</dbReference>
<reference evidence="2 3" key="1">
    <citation type="journal article" date="2018" name="Cell">
        <title>The Chara Genome: Secondary Complexity and Implications for Plant Terrestrialization.</title>
        <authorList>
            <person name="Nishiyama T."/>
            <person name="Sakayama H."/>
            <person name="Vries J.D."/>
            <person name="Buschmann H."/>
            <person name="Saint-Marcoux D."/>
            <person name="Ullrich K.K."/>
            <person name="Haas F.B."/>
            <person name="Vanderstraeten L."/>
            <person name="Becker D."/>
            <person name="Lang D."/>
            <person name="Vosolsobe S."/>
            <person name="Rombauts S."/>
            <person name="Wilhelmsson P.K.I."/>
            <person name="Janitza P."/>
            <person name="Kern R."/>
            <person name="Heyl A."/>
            <person name="Rumpler F."/>
            <person name="Villalobos L.I.A.C."/>
            <person name="Clay J.M."/>
            <person name="Skokan R."/>
            <person name="Toyoda A."/>
            <person name="Suzuki Y."/>
            <person name="Kagoshima H."/>
            <person name="Schijlen E."/>
            <person name="Tajeshwar N."/>
            <person name="Catarino B."/>
            <person name="Hetherington A.J."/>
            <person name="Saltykova A."/>
            <person name="Bonnot C."/>
            <person name="Breuninger H."/>
            <person name="Symeonidi A."/>
            <person name="Radhakrishnan G.V."/>
            <person name="Van Nieuwerburgh F."/>
            <person name="Deforce D."/>
            <person name="Chang C."/>
            <person name="Karol K.G."/>
            <person name="Hedrich R."/>
            <person name="Ulvskov P."/>
            <person name="Glockner G."/>
            <person name="Delwiche C.F."/>
            <person name="Petrasek J."/>
            <person name="Van de Peer Y."/>
            <person name="Friml J."/>
            <person name="Beilby M."/>
            <person name="Dolan L."/>
            <person name="Kohara Y."/>
            <person name="Sugano S."/>
            <person name="Fujiyama A."/>
            <person name="Delaux P.-M."/>
            <person name="Quint M."/>
            <person name="TheiBen G."/>
            <person name="Hagemann M."/>
            <person name="Harholt J."/>
            <person name="Dunand C."/>
            <person name="Zachgo S."/>
            <person name="Langdale J."/>
            <person name="Maumus F."/>
            <person name="Straeten D.V.D."/>
            <person name="Gould S.B."/>
            <person name="Rensing S.A."/>
        </authorList>
    </citation>
    <scope>NUCLEOTIDE SEQUENCE [LARGE SCALE GENOMIC DNA]</scope>
    <source>
        <strain evidence="2 3">S276</strain>
    </source>
</reference>
<evidence type="ECO:0008006" key="4">
    <source>
        <dbReference type="Google" id="ProtNLM"/>
    </source>
</evidence>
<feature type="compositionally biased region" description="Basic and acidic residues" evidence="1">
    <location>
        <begin position="438"/>
        <end position="453"/>
    </location>
</feature>
<proteinExistence type="predicted"/>
<sequence>MSGGGGATPRKTLTLDDLVEAQDKSERAPSSVPKVDTFHFKGERVSDWLDLTEQVLVGLSDEVKFQWILKYVLHSHHREVSKVVDAANGSWARFRDLMMRKYRLGDGLLTMADLEAMNKEDLSTIGAFVHEFKKKAIKVHRISEEAQCATFLGLLTGTKASELTSHGGGSEKLTWTTIDKGVDEGSLDQVEQHKMRLQRRKRKERDTTASGTPGVKRIVTDVLAELGYDNEAEVQKRGVIVAQAHSVRGGECGGVCSCIRALYVEPRDCAGGVDADPTHLDQRAERPVAKKIRDRVRDWEDCQAQLRQAFGRREHKRPEPRVERRRRSKRPREPVPGEAEVAREGRRAPARGEDEPMESAPEEGPFPTCGLRPVEFRRTTSDELRAPSLPLPGPEQVVSGETPFRSLVTHLDVSRWEASQLGEGSAEPVRYVPIEELLDPKAEADIRGRREPQDPEAVA</sequence>
<comment type="caution">
    <text evidence="2">The sequence shown here is derived from an EMBL/GenBank/DDBJ whole genome shotgun (WGS) entry which is preliminary data.</text>
</comment>
<gene>
    <name evidence="2" type="ORF">CBR_g32674</name>
</gene>
<feature type="region of interest" description="Disordered" evidence="1">
    <location>
        <begin position="309"/>
        <end position="399"/>
    </location>
</feature>
<evidence type="ECO:0000313" key="3">
    <source>
        <dbReference type="Proteomes" id="UP000265515"/>
    </source>
</evidence>
<evidence type="ECO:0000313" key="2">
    <source>
        <dbReference type="EMBL" id="GBG81679.1"/>
    </source>
</evidence>
<name>A0A388LH82_CHABU</name>
<feature type="compositionally biased region" description="Basic and acidic residues" evidence="1">
    <location>
        <begin position="374"/>
        <end position="385"/>
    </location>
</feature>
<dbReference type="AlphaFoldDB" id="A0A388LH82"/>
<accession>A0A388LH82</accession>
<protein>
    <recommendedName>
        <fullName evidence="4">Retrotransposon gag domain-containing protein</fullName>
    </recommendedName>
</protein>
<organism evidence="2 3">
    <name type="scientific">Chara braunii</name>
    <name type="common">Braun's stonewort</name>
    <dbReference type="NCBI Taxonomy" id="69332"/>
    <lineage>
        <taxon>Eukaryota</taxon>
        <taxon>Viridiplantae</taxon>
        <taxon>Streptophyta</taxon>
        <taxon>Charophyceae</taxon>
        <taxon>Charales</taxon>
        <taxon>Characeae</taxon>
        <taxon>Chara</taxon>
    </lineage>
</organism>